<keyword evidence="2" id="KW-1185">Reference proteome</keyword>
<protein>
    <submittedName>
        <fullName evidence="1">Uncharacterized protein</fullName>
    </submittedName>
</protein>
<organism evidence="1 2">
    <name type="scientific">Castilleja foliolosa</name>
    <dbReference type="NCBI Taxonomy" id="1961234"/>
    <lineage>
        <taxon>Eukaryota</taxon>
        <taxon>Viridiplantae</taxon>
        <taxon>Streptophyta</taxon>
        <taxon>Embryophyta</taxon>
        <taxon>Tracheophyta</taxon>
        <taxon>Spermatophyta</taxon>
        <taxon>Magnoliopsida</taxon>
        <taxon>eudicotyledons</taxon>
        <taxon>Gunneridae</taxon>
        <taxon>Pentapetalae</taxon>
        <taxon>asterids</taxon>
        <taxon>lamiids</taxon>
        <taxon>Lamiales</taxon>
        <taxon>Orobanchaceae</taxon>
        <taxon>Pedicularideae</taxon>
        <taxon>Castillejinae</taxon>
        <taxon>Castilleja</taxon>
    </lineage>
</organism>
<gene>
    <name evidence="1" type="ORF">CASFOL_020789</name>
</gene>
<comment type="caution">
    <text evidence="1">The sequence shown here is derived from an EMBL/GenBank/DDBJ whole genome shotgun (WGS) entry which is preliminary data.</text>
</comment>
<accession>A0ABD3D661</accession>
<evidence type="ECO:0000313" key="2">
    <source>
        <dbReference type="Proteomes" id="UP001632038"/>
    </source>
</evidence>
<dbReference type="AlphaFoldDB" id="A0ABD3D661"/>
<sequence length="139" mass="15933">MSEKKSTTHSHSPTAQDCCDICGVAGPHPEHIYTCCQCKLNCEHIYCMRIFNKEFYEAMTEESFIDLVCEECESGSNKKLSDWEGKSFPCGVFRHLEQGTSSQPSDQVRDSKEAETRLVACDQSRPLLVYRRRRLKNQS</sequence>
<dbReference type="Proteomes" id="UP001632038">
    <property type="component" value="Unassembled WGS sequence"/>
</dbReference>
<dbReference type="EMBL" id="JAVIJP010000027">
    <property type="protein sequence ID" value="KAL3636242.1"/>
    <property type="molecule type" value="Genomic_DNA"/>
</dbReference>
<proteinExistence type="predicted"/>
<evidence type="ECO:0000313" key="1">
    <source>
        <dbReference type="EMBL" id="KAL3636242.1"/>
    </source>
</evidence>
<reference evidence="2" key="1">
    <citation type="journal article" date="2024" name="IScience">
        <title>Strigolactones Initiate the Formation of Haustorium-like Structures in Castilleja.</title>
        <authorList>
            <person name="Buerger M."/>
            <person name="Peterson D."/>
            <person name="Chory J."/>
        </authorList>
    </citation>
    <scope>NUCLEOTIDE SEQUENCE [LARGE SCALE GENOMIC DNA]</scope>
</reference>
<name>A0ABD3D661_9LAMI</name>